<organism evidence="7 8">
    <name type="scientific">Megaselia scalaris</name>
    <name type="common">Humpbacked fly</name>
    <name type="synonym">Phora scalaris</name>
    <dbReference type="NCBI Taxonomy" id="36166"/>
    <lineage>
        <taxon>Eukaryota</taxon>
        <taxon>Metazoa</taxon>
        <taxon>Ecdysozoa</taxon>
        <taxon>Arthropoda</taxon>
        <taxon>Hexapoda</taxon>
        <taxon>Insecta</taxon>
        <taxon>Pterygota</taxon>
        <taxon>Neoptera</taxon>
        <taxon>Endopterygota</taxon>
        <taxon>Diptera</taxon>
        <taxon>Brachycera</taxon>
        <taxon>Muscomorpha</taxon>
        <taxon>Platypezoidea</taxon>
        <taxon>Phoridae</taxon>
        <taxon>Megaseliini</taxon>
        <taxon>Megaselia</taxon>
    </lineage>
</organism>
<dbReference type="Proteomes" id="UP000015102">
    <property type="component" value="Unassembled WGS sequence"/>
</dbReference>
<dbReference type="GO" id="GO:0005634">
    <property type="term" value="C:nucleus"/>
    <property type="evidence" value="ECO:0007669"/>
    <property type="project" value="TreeGrafter"/>
</dbReference>
<dbReference type="HOGENOM" id="CLU_047752_0_0_1"/>
<evidence type="ECO:0000256" key="5">
    <source>
        <dbReference type="SAM" id="MobiDB-lite"/>
    </source>
</evidence>
<evidence type="ECO:0000256" key="2">
    <source>
        <dbReference type="ARBA" id="ARBA00022833"/>
    </source>
</evidence>
<dbReference type="GO" id="GO:0031297">
    <property type="term" value="P:replication fork processing"/>
    <property type="evidence" value="ECO:0007669"/>
    <property type="project" value="TreeGrafter"/>
</dbReference>
<dbReference type="CDD" id="cd16480">
    <property type="entry name" value="RING-H2_TRAIP"/>
    <property type="match status" value="1"/>
</dbReference>
<feature type="compositionally biased region" description="Polar residues" evidence="5">
    <location>
        <begin position="309"/>
        <end position="337"/>
    </location>
</feature>
<dbReference type="SUPFAM" id="SSF57850">
    <property type="entry name" value="RING/U-box"/>
    <property type="match status" value="1"/>
</dbReference>
<keyword evidence="4" id="KW-0175">Coiled coil</keyword>
<dbReference type="GO" id="GO:0061630">
    <property type="term" value="F:ubiquitin protein ligase activity"/>
    <property type="evidence" value="ECO:0007669"/>
    <property type="project" value="TreeGrafter"/>
</dbReference>
<evidence type="ECO:0000313" key="7">
    <source>
        <dbReference type="EnsemblMetazoa" id="MESCA008049-PA"/>
    </source>
</evidence>
<dbReference type="InterPro" id="IPR013083">
    <property type="entry name" value="Znf_RING/FYVE/PHD"/>
</dbReference>
<evidence type="ECO:0000259" key="6">
    <source>
        <dbReference type="PROSITE" id="PS50089"/>
    </source>
</evidence>
<keyword evidence="8" id="KW-1185">Reference proteome</keyword>
<dbReference type="GO" id="GO:0016567">
    <property type="term" value="P:protein ubiquitination"/>
    <property type="evidence" value="ECO:0007669"/>
    <property type="project" value="TreeGrafter"/>
</dbReference>
<evidence type="ECO:0000256" key="1">
    <source>
        <dbReference type="ARBA" id="ARBA00022771"/>
    </source>
</evidence>
<proteinExistence type="predicted"/>
<dbReference type="InterPro" id="IPR052639">
    <property type="entry name" value="TRAIP_ubiq-protein_ligase"/>
</dbReference>
<dbReference type="PANTHER" id="PTHR46569">
    <property type="entry name" value="E3 UBIQUITIN-PROTEIN LIGASE TRAIP"/>
    <property type="match status" value="1"/>
</dbReference>
<feature type="domain" description="RING-type" evidence="6">
    <location>
        <begin position="5"/>
        <end position="46"/>
    </location>
</feature>
<dbReference type="PROSITE" id="PS50089">
    <property type="entry name" value="ZF_RING_2"/>
    <property type="match status" value="1"/>
</dbReference>
<dbReference type="AlphaFoldDB" id="T1GW77"/>
<keyword evidence="2" id="KW-0862">Zinc</keyword>
<dbReference type="EMBL" id="CAQQ02153968">
    <property type="status" value="NOT_ANNOTATED_CDS"/>
    <property type="molecule type" value="Genomic_DNA"/>
</dbReference>
<dbReference type="PANTHER" id="PTHR46569:SF1">
    <property type="entry name" value="E3 UBIQUITIN-PROTEIN LIGASE RFWD3-RELATED"/>
    <property type="match status" value="1"/>
</dbReference>
<evidence type="ECO:0000313" key="8">
    <source>
        <dbReference type="Proteomes" id="UP000015102"/>
    </source>
</evidence>
<dbReference type="OMA" id="SHFIICK"/>
<feature type="coiled-coil region" evidence="4">
    <location>
        <begin position="130"/>
        <end position="247"/>
    </location>
</feature>
<evidence type="ECO:0000256" key="4">
    <source>
        <dbReference type="SAM" id="Coils"/>
    </source>
</evidence>
<dbReference type="Gene3D" id="3.30.40.10">
    <property type="entry name" value="Zinc/RING finger domain, C3HC4 (zinc finger)"/>
    <property type="match status" value="1"/>
</dbReference>
<dbReference type="EMBL" id="CAQQ02153969">
    <property type="status" value="NOT_ANNOTATED_CDS"/>
    <property type="molecule type" value="Genomic_DNA"/>
</dbReference>
<keyword evidence="1 3" id="KW-0863">Zinc-finger</keyword>
<sequence>MNLNCPICAELFLPSDDVYCTTCGHMFHHQCLLQWLERSKTCPQCRNKCSQKSIIKVYFNQANLDTSRIDVGSLQEQLDNANLKIKMKDMESSKAEKEISSLKEIQKKFRGKSGFKQHAVTAYAQQMQVLKHEIKVVESLRSENKSLKEQLKFLENVNEMITANQVEIERLVSQATDIRALGTCVISLKKELKNADNKKTELRNMVKALQHEARKASDVQKMLDDKIATLESENFHLKEKRDKLKQIEESTSPYLNIKSTLNFRQQDKKGSGISIEGRPKLSILSKNKPLLTRKVSSSNLVFNGLGGSSKPSENEFPNSDLFTAVKKTTSNPSSLSNRLKAGRLRKLPSSSDLA</sequence>
<reference evidence="7" key="2">
    <citation type="submission" date="2015-06" db="UniProtKB">
        <authorList>
            <consortium name="EnsemblMetazoa"/>
        </authorList>
    </citation>
    <scope>IDENTIFICATION</scope>
</reference>
<dbReference type="EnsemblMetazoa" id="MESCA008049-RA">
    <property type="protein sequence ID" value="MESCA008049-PA"/>
    <property type="gene ID" value="MESCA008049"/>
</dbReference>
<evidence type="ECO:0000256" key="3">
    <source>
        <dbReference type="PROSITE-ProRule" id="PRU00175"/>
    </source>
</evidence>
<accession>T1GW77</accession>
<dbReference type="GO" id="GO:0008270">
    <property type="term" value="F:zinc ion binding"/>
    <property type="evidence" value="ECO:0007669"/>
    <property type="project" value="UniProtKB-KW"/>
</dbReference>
<dbReference type="Pfam" id="PF13639">
    <property type="entry name" value="zf-RING_2"/>
    <property type="match status" value="1"/>
</dbReference>
<dbReference type="GO" id="GO:0090734">
    <property type="term" value="C:site of DNA damage"/>
    <property type="evidence" value="ECO:0007669"/>
    <property type="project" value="TreeGrafter"/>
</dbReference>
<protein>
    <recommendedName>
        <fullName evidence="6">RING-type domain-containing protein</fullName>
    </recommendedName>
</protein>
<name>T1GW77_MEGSC</name>
<keyword evidence="1 3" id="KW-0479">Metal-binding</keyword>
<dbReference type="EMBL" id="CAQQ02153970">
    <property type="status" value="NOT_ANNOTATED_CDS"/>
    <property type="molecule type" value="Genomic_DNA"/>
</dbReference>
<dbReference type="SMART" id="SM00184">
    <property type="entry name" value="RING"/>
    <property type="match status" value="1"/>
</dbReference>
<dbReference type="STRING" id="36166.T1GW77"/>
<reference evidence="8" key="1">
    <citation type="submission" date="2013-02" db="EMBL/GenBank/DDBJ databases">
        <authorList>
            <person name="Hughes D."/>
        </authorList>
    </citation>
    <scope>NUCLEOTIDE SEQUENCE</scope>
    <source>
        <strain>Durham</strain>
        <strain evidence="8">NC isolate 2 -- Noor lab</strain>
    </source>
</reference>
<feature type="region of interest" description="Disordered" evidence="5">
    <location>
        <begin position="306"/>
        <end position="354"/>
    </location>
</feature>
<dbReference type="InterPro" id="IPR001841">
    <property type="entry name" value="Znf_RING"/>
</dbReference>